<evidence type="ECO:0000256" key="4">
    <source>
        <dbReference type="ARBA" id="ARBA00022989"/>
    </source>
</evidence>
<reference evidence="8" key="1">
    <citation type="submission" date="2020-03" db="EMBL/GenBank/DDBJ databases">
        <title>Castanea mollissima Vanexum genome sequencing.</title>
        <authorList>
            <person name="Staton M."/>
        </authorList>
    </citation>
    <scope>NUCLEOTIDE SEQUENCE</scope>
    <source>
        <tissue evidence="8">Leaf</tissue>
    </source>
</reference>
<protein>
    <recommendedName>
        <fullName evidence="6">WAT1-related protein</fullName>
    </recommendedName>
</protein>
<dbReference type="EMBL" id="JRKL02002146">
    <property type="protein sequence ID" value="KAF3960254.1"/>
    <property type="molecule type" value="Genomic_DNA"/>
</dbReference>
<feature type="domain" description="EamA" evidence="7">
    <location>
        <begin position="191"/>
        <end position="330"/>
    </location>
</feature>
<dbReference type="GO" id="GO:0016020">
    <property type="term" value="C:membrane"/>
    <property type="evidence" value="ECO:0007669"/>
    <property type="project" value="UniProtKB-SubCell"/>
</dbReference>
<dbReference type="OrthoDB" id="1728340at2759"/>
<feature type="transmembrane region" description="Helical" evidence="6">
    <location>
        <begin position="189"/>
        <end position="209"/>
    </location>
</feature>
<comment type="similarity">
    <text evidence="2 6">Belongs to the drug/metabolite transporter (DMT) superfamily. Plant drug/metabolite exporter (P-DME) (TC 2.A.7.4) family.</text>
</comment>
<evidence type="ECO:0000256" key="1">
    <source>
        <dbReference type="ARBA" id="ARBA00004141"/>
    </source>
</evidence>
<dbReference type="InterPro" id="IPR037185">
    <property type="entry name" value="EmrE-like"/>
</dbReference>
<accession>A0A8J4VTA6</accession>
<dbReference type="InterPro" id="IPR000620">
    <property type="entry name" value="EamA_dom"/>
</dbReference>
<keyword evidence="4 6" id="KW-1133">Transmembrane helix</keyword>
<keyword evidence="9" id="KW-1185">Reference proteome</keyword>
<keyword evidence="5 6" id="KW-0472">Membrane</keyword>
<feature type="transmembrane region" description="Helical" evidence="6">
    <location>
        <begin position="312"/>
        <end position="331"/>
    </location>
</feature>
<evidence type="ECO:0000259" key="7">
    <source>
        <dbReference type="Pfam" id="PF00892"/>
    </source>
</evidence>
<organism evidence="8 9">
    <name type="scientific">Castanea mollissima</name>
    <name type="common">Chinese chestnut</name>
    <dbReference type="NCBI Taxonomy" id="60419"/>
    <lineage>
        <taxon>Eukaryota</taxon>
        <taxon>Viridiplantae</taxon>
        <taxon>Streptophyta</taxon>
        <taxon>Embryophyta</taxon>
        <taxon>Tracheophyta</taxon>
        <taxon>Spermatophyta</taxon>
        <taxon>Magnoliopsida</taxon>
        <taxon>eudicotyledons</taxon>
        <taxon>Gunneridae</taxon>
        <taxon>Pentapetalae</taxon>
        <taxon>rosids</taxon>
        <taxon>fabids</taxon>
        <taxon>Fagales</taxon>
        <taxon>Fagaceae</taxon>
        <taxon>Castanea</taxon>
    </lineage>
</organism>
<evidence type="ECO:0000256" key="3">
    <source>
        <dbReference type="ARBA" id="ARBA00022692"/>
    </source>
</evidence>
<evidence type="ECO:0000313" key="9">
    <source>
        <dbReference type="Proteomes" id="UP000737018"/>
    </source>
</evidence>
<name>A0A8J4VTA6_9ROSI</name>
<comment type="caution">
    <text evidence="8">The sequence shown here is derived from an EMBL/GenBank/DDBJ whole genome shotgun (WGS) entry which is preliminary data.</text>
</comment>
<dbReference type="InterPro" id="IPR030184">
    <property type="entry name" value="WAT1-related"/>
</dbReference>
<dbReference type="GO" id="GO:0022857">
    <property type="term" value="F:transmembrane transporter activity"/>
    <property type="evidence" value="ECO:0007669"/>
    <property type="project" value="InterPro"/>
</dbReference>
<feature type="transmembrane region" description="Helical" evidence="6">
    <location>
        <begin position="144"/>
        <end position="162"/>
    </location>
</feature>
<feature type="transmembrane region" description="Helical" evidence="6">
    <location>
        <begin position="254"/>
        <end position="274"/>
    </location>
</feature>
<feature type="transmembrane region" description="Helical" evidence="6">
    <location>
        <begin position="20"/>
        <end position="40"/>
    </location>
</feature>
<evidence type="ECO:0000313" key="8">
    <source>
        <dbReference type="EMBL" id="KAF3960254.1"/>
    </source>
</evidence>
<keyword evidence="3 6" id="KW-0812">Transmembrane</keyword>
<feature type="domain" description="EamA" evidence="7">
    <location>
        <begin position="22"/>
        <end position="160"/>
    </location>
</feature>
<dbReference type="AlphaFoldDB" id="A0A8J4VTA6"/>
<dbReference type="SUPFAM" id="SSF103481">
    <property type="entry name" value="Multidrug resistance efflux transporter EmrE"/>
    <property type="match status" value="2"/>
</dbReference>
<evidence type="ECO:0000256" key="2">
    <source>
        <dbReference type="ARBA" id="ARBA00007635"/>
    </source>
</evidence>
<feature type="transmembrane region" description="Helical" evidence="6">
    <location>
        <begin position="81"/>
        <end position="102"/>
    </location>
</feature>
<dbReference type="Pfam" id="PF00892">
    <property type="entry name" value="EamA"/>
    <property type="match status" value="2"/>
</dbReference>
<comment type="subcellular location">
    <subcellularLocation>
        <location evidence="1 6">Membrane</location>
        <topology evidence="1 6">Multi-pass membrane protein</topology>
    </subcellularLocation>
</comment>
<feature type="transmembrane region" description="Helical" evidence="6">
    <location>
        <begin position="114"/>
        <end position="132"/>
    </location>
</feature>
<evidence type="ECO:0000256" key="6">
    <source>
        <dbReference type="RuleBase" id="RU363077"/>
    </source>
</evidence>
<proteinExistence type="inferred from homology"/>
<feature type="transmembrane region" description="Helical" evidence="6">
    <location>
        <begin position="221"/>
        <end position="242"/>
    </location>
</feature>
<feature type="transmembrane region" description="Helical" evidence="6">
    <location>
        <begin position="52"/>
        <end position="69"/>
    </location>
</feature>
<evidence type="ECO:0000256" key="5">
    <source>
        <dbReference type="ARBA" id="ARBA00023136"/>
    </source>
</evidence>
<sequence length="383" mass="41573">MSMESKTHQLIQLYKKVKPFLGVISVQFGYAGLSIIGKFALNKGMSQYVFTVYRYAIATAVIAPFAFVLDRKKRLKLTFSVFAKIVMLALLGPVICQNLFYTGMKYTTATYARAIDNVLPAFAFSMAWILGLEKVNIRRWRCQAKVLGTIVTVGGALLMTLVKGPMLSLPWTNGNDHQEATGAANKQDVIKGSLMILAGSFCWSAFTNLQAITLKSYPTELSLTVLICLMSTLEGSILALAMEWGNLTAWSIHLDVKLLAAVYAGVVASGFSIYVHGQVMKEKGPVFVTAFNPLSTVLVAIIGSFFLYEAMYLGSVIGAIVIVAGIYMVLWGKSQDQPGSKSSGEKIAPTAQNMATTNERITTSNQEFMAINVTSIKSIDGAA</sequence>
<dbReference type="PANTHER" id="PTHR31218">
    <property type="entry name" value="WAT1-RELATED PROTEIN"/>
    <property type="match status" value="1"/>
</dbReference>
<gene>
    <name evidence="8" type="ORF">CMV_015020</name>
</gene>
<feature type="transmembrane region" description="Helical" evidence="6">
    <location>
        <begin position="286"/>
        <end position="306"/>
    </location>
</feature>
<dbReference type="Proteomes" id="UP000737018">
    <property type="component" value="Unassembled WGS sequence"/>
</dbReference>